<name>A0A840TVQ6_9BACT</name>
<dbReference type="Proteomes" id="UP000557307">
    <property type="component" value="Unassembled WGS sequence"/>
</dbReference>
<dbReference type="Gene3D" id="3.40.50.1460">
    <property type="match status" value="1"/>
</dbReference>
<proteinExistence type="predicted"/>
<dbReference type="EMBL" id="JACHGF010000006">
    <property type="protein sequence ID" value="MBB5285662.1"/>
    <property type="molecule type" value="Genomic_DNA"/>
</dbReference>
<sequence>MCTPIRHFILLVALLWLAAGVLPSGVLYAQKIYGNEWIQPQQTYLRIPVTQTGWYRLTPEELRQAGLAPDAVPARSLQLFRRGKEVALHVAGEADGRLDAQDFIEFYGERNDGAPDSLLYVTPRALPHPHYSLFSDTAAYFLTWRLDGQPGLRVPQVPPLAASPTASYHREEVLQLFTQEYPAGNIYPLGAGYDNGYIQTPYDVGEGWTGRTRTSGQWETLRLATQRARRDSFQLATVQVLLAGRSAGTHRVEVWTGEATAPKRKLGEISWENYGTVLFMATLQPDDLATDGAVVVSLVPRAAPDAVSVSYVHWKYPQEVFLPESTPQKFFYVQPGTTIQVPATTGWTYYDVTNPHVPRRLAPGTSTAPEVQKVLAVREPLRAGTLRRMAFGVLDPSAINYLIVSHPALRQPTHGLTDPVAEYARYRASAAGGSYVPLVLNSQDVYDRFNYGEPGPLGIRRLLDWLHTRGQLRHAFLIGRALDPQTARPRATRWFEDMVPTAGWPGSDVALAMGLDPAAPHVPLVPVGRINALSAADVANYLEKVKQHEAQPAAAPWRKKVLHLSGGQNASEVGTFKTYVRDYEQKWQGTGVAAAIRTISKQTDAPVEQFPIAPLVNEGVALMTLFGHSSLNVTDIDIGNATDDARGYRNEHRYPAVVVNGCALGNFYYTPNVISSNWVLAPKRGAILFLSHTHNGLSTSMQRYSNALYEVLADAAYTSESFGTIQKEAIRRYMRLYPLLSDIVTAQQMSLQGDPAIRIFPARQPDYAWQSTSATFTDAQGGPLTAWSDSLRVRIVAANHGRYQPGTYQLQIRRFKDDALTASYLLTRPTFPLADTLSVLLPNTSHSGGDERWEWVLDPENRLSEENKNNNRLTQVLSLPEGGAVPLLPAAGDTLTQRNVTLVAQVPAGRAGLRVVFEQSTFADFRTLSRDTVTADGLVARLSVQLAEASPQVVYWRVRLVGDTARQSRWFRYAPATPPASPRLPEGIAYASELFAQVPAGADFRPVFSFQNLTQVPFRDSLVVVVRDEAQEGTFTETRFRIPPLVAGATYTYQPTLPTQRRLGNNRLSVSFNATRLPELQYENNTAELYFEVLPNRTPPTLDVLVDGRRLTDGEVVAPRPAIEVLLSDHNAYVAPSDTTHYRLWLREDCSNCPERRLWLSEAQWAQVPGQGFTLTARPPEALKPARYRLRVEGTDGSGNVAAPYQIRFRVTDAPPLVTVVASPNPARDWVRFQLDLEGSEPPPHWQVTLFDASGKQLAVLKKNAHLGRNELFWDMAHLPAGLYIYRLEVLGGPWQEVRSGRLIKQ</sequence>
<gene>
    <name evidence="2" type="ORF">HNQ92_003822</name>
</gene>
<dbReference type="InterPro" id="IPR029030">
    <property type="entry name" value="Caspase-like_dom_sf"/>
</dbReference>
<dbReference type="InterPro" id="IPR001769">
    <property type="entry name" value="Gingipain"/>
</dbReference>
<dbReference type="SUPFAM" id="SSF52129">
    <property type="entry name" value="Caspase-like"/>
    <property type="match status" value="1"/>
</dbReference>
<organism evidence="2 3">
    <name type="scientific">Rhabdobacter roseus</name>
    <dbReference type="NCBI Taxonomy" id="1655419"/>
    <lineage>
        <taxon>Bacteria</taxon>
        <taxon>Pseudomonadati</taxon>
        <taxon>Bacteroidota</taxon>
        <taxon>Cytophagia</taxon>
        <taxon>Cytophagales</taxon>
        <taxon>Cytophagaceae</taxon>
        <taxon>Rhabdobacter</taxon>
    </lineage>
</organism>
<evidence type="ECO:0000313" key="2">
    <source>
        <dbReference type="EMBL" id="MBB5285662.1"/>
    </source>
</evidence>
<protein>
    <recommendedName>
        <fullName evidence="1">Gingipain domain-containing protein</fullName>
    </recommendedName>
</protein>
<dbReference type="RefSeq" id="WP_184176046.1">
    <property type="nucleotide sequence ID" value="NZ_JACHGF010000006.1"/>
</dbReference>
<reference evidence="2 3" key="1">
    <citation type="submission" date="2020-08" db="EMBL/GenBank/DDBJ databases">
        <title>Genomic Encyclopedia of Type Strains, Phase IV (KMG-IV): sequencing the most valuable type-strain genomes for metagenomic binning, comparative biology and taxonomic classification.</title>
        <authorList>
            <person name="Goeker M."/>
        </authorList>
    </citation>
    <scope>NUCLEOTIDE SEQUENCE [LARGE SCALE GENOMIC DNA]</scope>
    <source>
        <strain evidence="2 3">DSM 105074</strain>
    </source>
</reference>
<dbReference type="GO" id="GO:0006508">
    <property type="term" value="P:proteolysis"/>
    <property type="evidence" value="ECO:0007669"/>
    <property type="project" value="InterPro"/>
</dbReference>
<dbReference type="Pfam" id="PF01364">
    <property type="entry name" value="Peptidase_C25"/>
    <property type="match status" value="1"/>
</dbReference>
<feature type="domain" description="Gingipain" evidence="1">
    <location>
        <begin position="401"/>
        <end position="758"/>
    </location>
</feature>
<accession>A0A840TVQ6</accession>
<dbReference type="GO" id="GO:0008234">
    <property type="term" value="F:cysteine-type peptidase activity"/>
    <property type="evidence" value="ECO:0007669"/>
    <property type="project" value="InterPro"/>
</dbReference>
<keyword evidence="3" id="KW-1185">Reference proteome</keyword>
<comment type="caution">
    <text evidence="2">The sequence shown here is derived from an EMBL/GenBank/DDBJ whole genome shotgun (WGS) entry which is preliminary data.</text>
</comment>
<dbReference type="CDD" id="cd02258">
    <property type="entry name" value="Peptidase_C25_N"/>
    <property type="match status" value="1"/>
</dbReference>
<evidence type="ECO:0000313" key="3">
    <source>
        <dbReference type="Proteomes" id="UP000557307"/>
    </source>
</evidence>
<evidence type="ECO:0000259" key="1">
    <source>
        <dbReference type="Pfam" id="PF01364"/>
    </source>
</evidence>